<accession>A0A5J6VNV2</accession>
<sequence>MDTPKTLLANAKIIDQFSTIVNELGEVKKMCTRLQNEVRQLQNKVEKNNRNKEKELFKHKQKGNRKPSGFAKPSNVTDELCKFMGRDVGTKLARTEVTKYLITYIKTNNLRCNDNRKIIVPDAPLKNLLGIDEKQEVTYFNLQKFMNRHFVKGEEILNT</sequence>
<dbReference type="InterPro" id="IPR036885">
    <property type="entry name" value="SWIB_MDM2_dom_sf"/>
</dbReference>
<organism evidence="3">
    <name type="scientific">Megaviridae environmental sample</name>
    <dbReference type="NCBI Taxonomy" id="1737588"/>
    <lineage>
        <taxon>Viruses</taxon>
        <taxon>Varidnaviria</taxon>
        <taxon>Bamfordvirae</taxon>
        <taxon>Nucleocytoviricota</taxon>
        <taxon>Megaviricetes</taxon>
        <taxon>Imitervirales</taxon>
        <taxon>Mimiviridae</taxon>
        <taxon>environmental samples</taxon>
    </lineage>
</organism>
<protein>
    <submittedName>
        <fullName evidence="3">SWIB/MDM2 domain protein</fullName>
    </submittedName>
</protein>
<keyword evidence="1" id="KW-0175">Coiled coil</keyword>
<reference evidence="3" key="1">
    <citation type="journal article" date="2019" name="Philos. Trans. R. Soc. Lond., B, Biol. Sci.">
        <title>Targeted metagenomic recovery of four divergent viruses reveals shared and distinctive characteristics of giant viruses of marine eukaryotes.</title>
        <authorList>
            <person name="Needham D.M."/>
            <person name="Poirier C."/>
            <person name="Hehenberger E."/>
            <person name="Jimenez V."/>
            <person name="Swalwell J.E."/>
            <person name="Santoro A.E."/>
            <person name="Worden A.Z."/>
        </authorList>
    </citation>
    <scope>NUCLEOTIDE SEQUENCE</scope>
    <source>
        <strain evidence="3">OPacV-421</strain>
    </source>
</reference>
<dbReference type="Pfam" id="PF02201">
    <property type="entry name" value="SWIB"/>
    <property type="match status" value="1"/>
</dbReference>
<dbReference type="PROSITE" id="PS51925">
    <property type="entry name" value="SWIB_MDM2"/>
    <property type="match status" value="1"/>
</dbReference>
<feature type="coiled-coil region" evidence="1">
    <location>
        <begin position="24"/>
        <end position="62"/>
    </location>
</feature>
<dbReference type="SMART" id="SM00151">
    <property type="entry name" value="SWIB"/>
    <property type="match status" value="1"/>
</dbReference>
<dbReference type="EMBL" id="MN448297">
    <property type="protein sequence ID" value="QFG75061.1"/>
    <property type="molecule type" value="Genomic_DNA"/>
</dbReference>
<dbReference type="InterPro" id="IPR003121">
    <property type="entry name" value="SWIB_MDM2_domain"/>
</dbReference>
<name>A0A5J6VNV2_9VIRU</name>
<dbReference type="PANTHER" id="PTHR13844">
    <property type="entry name" value="SWI/SNF-RELATED MATRIX-ASSOCIATED ACTIN-DEPENDENT REGULATOR OF CHROMATIN SUBFAMILY D"/>
    <property type="match status" value="1"/>
</dbReference>
<dbReference type="Gene3D" id="1.10.245.10">
    <property type="entry name" value="SWIB/MDM2 domain"/>
    <property type="match status" value="1"/>
</dbReference>
<evidence type="ECO:0000256" key="1">
    <source>
        <dbReference type="SAM" id="Coils"/>
    </source>
</evidence>
<dbReference type="CDD" id="cd10567">
    <property type="entry name" value="SWIB-MDM2_like"/>
    <property type="match status" value="1"/>
</dbReference>
<dbReference type="InterPro" id="IPR019835">
    <property type="entry name" value="SWIB_domain"/>
</dbReference>
<dbReference type="SUPFAM" id="SSF47592">
    <property type="entry name" value="SWIB/MDM2 domain"/>
    <property type="match status" value="1"/>
</dbReference>
<feature type="domain" description="DM2" evidence="2">
    <location>
        <begin position="69"/>
        <end position="152"/>
    </location>
</feature>
<evidence type="ECO:0000313" key="3">
    <source>
        <dbReference type="EMBL" id="QFG75061.1"/>
    </source>
</evidence>
<evidence type="ECO:0000259" key="2">
    <source>
        <dbReference type="PROSITE" id="PS51925"/>
    </source>
</evidence>
<proteinExistence type="predicted"/>